<dbReference type="GeneID" id="11511814"/>
<dbReference type="InterPro" id="IPR040446">
    <property type="entry name" value="RRP7"/>
</dbReference>
<dbReference type="Gene3D" id="6.10.250.1770">
    <property type="match status" value="1"/>
</dbReference>
<sequence length="329" mass="36745">MPSGPATIGDFSVLPVAIPPIPSFPHNVVHYLYVRRHTPKIPTPTDDRSLFLTNVPADSTEAHLRALFASLVGAGRFESASFESKRKDAHSQTQSLIDAAQPAHAARLLQAHGKKRKREDEEAERAREEAAARLPSTWTRPLRRSGNTAVVLLADEKSVEQVLRAIAKTHKTKKYPTWGADDGAGGGDVLAGKVPPLGSVWLKAHNRLSYPDKAALQASVDAFSTLFAQREQEAAEIAKRLRNEPDEDGFVTVTRGGRAAPASRTEAEEAKRRMLEKQEKKKQELTNFYRFQLRERKKEEQAELLKRFEEDRKKLEAMRGKKAKFVPES</sequence>
<protein>
    <recommendedName>
        <fullName evidence="7">RRM domain-containing protein</fullName>
    </recommendedName>
</protein>
<dbReference type="CDD" id="cd12293">
    <property type="entry name" value="dRRM_Rrp7p"/>
    <property type="match status" value="1"/>
</dbReference>
<feature type="domain" description="Ribosomal RNA-processing protein 7 C-terminal" evidence="3">
    <location>
        <begin position="208"/>
        <end position="327"/>
    </location>
</feature>
<dbReference type="GO" id="GO:0000028">
    <property type="term" value="P:ribosomal small subunit assembly"/>
    <property type="evidence" value="ECO:0007669"/>
    <property type="project" value="TreeGrafter"/>
</dbReference>
<evidence type="ECO:0000256" key="1">
    <source>
        <dbReference type="ARBA" id="ARBA00006110"/>
    </source>
</evidence>
<evidence type="ECO:0000259" key="4">
    <source>
        <dbReference type="Pfam" id="PF17799"/>
    </source>
</evidence>
<feature type="compositionally biased region" description="Basic and acidic residues" evidence="2">
    <location>
        <begin position="265"/>
        <end position="279"/>
    </location>
</feature>
<dbReference type="EMBL" id="CP003003">
    <property type="protein sequence ID" value="AEO55890.1"/>
    <property type="molecule type" value="Genomic_DNA"/>
</dbReference>
<evidence type="ECO:0008006" key="7">
    <source>
        <dbReference type="Google" id="ProtNLM"/>
    </source>
</evidence>
<dbReference type="Pfam" id="PF17799">
    <property type="entry name" value="RRM_Rrp7"/>
    <property type="match status" value="1"/>
</dbReference>
<dbReference type="GO" id="GO:0006364">
    <property type="term" value="P:rRNA processing"/>
    <property type="evidence" value="ECO:0007669"/>
    <property type="project" value="TreeGrafter"/>
</dbReference>
<gene>
    <name evidence="5" type="ORF">MYCTH_2300182</name>
</gene>
<evidence type="ECO:0000313" key="6">
    <source>
        <dbReference type="Proteomes" id="UP000007322"/>
    </source>
</evidence>
<dbReference type="Pfam" id="PF12923">
    <property type="entry name" value="RRP7"/>
    <property type="match status" value="1"/>
</dbReference>
<organism evidence="5 6">
    <name type="scientific">Thermothelomyces thermophilus (strain ATCC 42464 / BCRC 31852 / DSM 1799)</name>
    <name type="common">Sporotrichum thermophile</name>
    <dbReference type="NCBI Taxonomy" id="573729"/>
    <lineage>
        <taxon>Eukaryota</taxon>
        <taxon>Fungi</taxon>
        <taxon>Dikarya</taxon>
        <taxon>Ascomycota</taxon>
        <taxon>Pezizomycotina</taxon>
        <taxon>Sordariomycetes</taxon>
        <taxon>Sordariomycetidae</taxon>
        <taxon>Sordariales</taxon>
        <taxon>Chaetomiaceae</taxon>
        <taxon>Thermothelomyces</taxon>
    </lineage>
</organism>
<dbReference type="HOGENOM" id="CLU_036234_1_1_1"/>
<dbReference type="Proteomes" id="UP000007322">
    <property type="component" value="Chromosome 2"/>
</dbReference>
<dbReference type="AlphaFoldDB" id="G2QAP8"/>
<dbReference type="OMA" id="GIHKWIA"/>
<feature type="region of interest" description="Disordered" evidence="2">
    <location>
        <begin position="256"/>
        <end position="279"/>
    </location>
</feature>
<dbReference type="STRING" id="573729.G2QAP8"/>
<dbReference type="RefSeq" id="XP_003661135.1">
    <property type="nucleotide sequence ID" value="XM_003661087.1"/>
</dbReference>
<feature type="domain" description="Rrp7 RRM-like N-terminal" evidence="4">
    <location>
        <begin position="10"/>
        <end position="182"/>
    </location>
</feature>
<dbReference type="FunCoup" id="G2QAP8">
    <property type="interactions" value="221"/>
</dbReference>
<dbReference type="VEuPathDB" id="FungiDB:MYCTH_2300182"/>
<evidence type="ECO:0000256" key="2">
    <source>
        <dbReference type="SAM" id="MobiDB-lite"/>
    </source>
</evidence>
<feature type="region of interest" description="Disordered" evidence="2">
    <location>
        <begin position="111"/>
        <end position="132"/>
    </location>
</feature>
<accession>G2QAP8</accession>
<proteinExistence type="inferred from homology"/>
<dbReference type="eggNOG" id="KOG4008">
    <property type="taxonomic scope" value="Eukaryota"/>
</dbReference>
<reference evidence="5 6" key="1">
    <citation type="journal article" date="2011" name="Nat. Biotechnol.">
        <title>Comparative genomic analysis of the thermophilic biomass-degrading fungi Myceliophthora thermophila and Thielavia terrestris.</title>
        <authorList>
            <person name="Berka R.M."/>
            <person name="Grigoriev I.V."/>
            <person name="Otillar R."/>
            <person name="Salamov A."/>
            <person name="Grimwood J."/>
            <person name="Reid I."/>
            <person name="Ishmael N."/>
            <person name="John T."/>
            <person name="Darmond C."/>
            <person name="Moisan M.-C."/>
            <person name="Henrissat B."/>
            <person name="Coutinho P.M."/>
            <person name="Lombard V."/>
            <person name="Natvig D.O."/>
            <person name="Lindquist E."/>
            <person name="Schmutz J."/>
            <person name="Lucas S."/>
            <person name="Harris P."/>
            <person name="Powlowski J."/>
            <person name="Bellemare A."/>
            <person name="Taylor D."/>
            <person name="Butler G."/>
            <person name="de Vries R.P."/>
            <person name="Allijn I.E."/>
            <person name="van den Brink J."/>
            <person name="Ushinsky S."/>
            <person name="Storms R."/>
            <person name="Powell A.J."/>
            <person name="Paulsen I.T."/>
            <person name="Elbourne L.D.H."/>
            <person name="Baker S.E."/>
            <person name="Magnuson J."/>
            <person name="LaBoissiere S."/>
            <person name="Clutterbuck A.J."/>
            <person name="Martinez D."/>
            <person name="Wogulis M."/>
            <person name="de Leon A.L."/>
            <person name="Rey M.W."/>
            <person name="Tsang A."/>
        </authorList>
    </citation>
    <scope>NUCLEOTIDE SEQUENCE [LARGE SCALE GENOMIC DNA]</scope>
    <source>
        <strain evidence="6">ATCC 42464 / BCRC 31852 / DSM 1799</strain>
    </source>
</reference>
<dbReference type="PANTHER" id="PTHR13191:SF0">
    <property type="entry name" value="RIBOSOMAL RNA-PROCESSING PROTEIN 7 HOMOLOG A-RELATED"/>
    <property type="match status" value="1"/>
</dbReference>
<evidence type="ECO:0000259" key="3">
    <source>
        <dbReference type="Pfam" id="PF12923"/>
    </source>
</evidence>
<name>G2QAP8_THET4</name>
<dbReference type="PANTHER" id="PTHR13191">
    <property type="entry name" value="RIBOSOMAL RNA PROCESSING PROTEIN 7-RELATED"/>
    <property type="match status" value="1"/>
</dbReference>
<evidence type="ECO:0000313" key="5">
    <source>
        <dbReference type="EMBL" id="AEO55890.1"/>
    </source>
</evidence>
<dbReference type="KEGG" id="mtm:MYCTH_2300182"/>
<dbReference type="InterPro" id="IPR024326">
    <property type="entry name" value="RRP7_C"/>
</dbReference>
<dbReference type="OrthoDB" id="5390at2759"/>
<dbReference type="GO" id="GO:0034456">
    <property type="term" value="C:UTP-C complex"/>
    <property type="evidence" value="ECO:0007669"/>
    <property type="project" value="TreeGrafter"/>
</dbReference>
<comment type="similarity">
    <text evidence="1">Belongs to the RRP7 family.</text>
</comment>
<keyword evidence="6" id="KW-1185">Reference proteome</keyword>
<dbReference type="InParanoid" id="G2QAP8"/>
<dbReference type="GO" id="GO:0032545">
    <property type="term" value="C:CURI complex"/>
    <property type="evidence" value="ECO:0007669"/>
    <property type="project" value="TreeGrafter"/>
</dbReference>
<dbReference type="CDD" id="cd12950">
    <property type="entry name" value="RRP7_Rrp7p"/>
    <property type="match status" value="1"/>
</dbReference>
<feature type="compositionally biased region" description="Basic and acidic residues" evidence="2">
    <location>
        <begin position="118"/>
        <end position="131"/>
    </location>
</feature>
<dbReference type="InterPro" id="IPR040447">
    <property type="entry name" value="RRM_Rrp7"/>
</dbReference>